<feature type="region of interest" description="Disordered" evidence="2">
    <location>
        <begin position="1"/>
        <end position="32"/>
    </location>
</feature>
<evidence type="ECO:0000256" key="2">
    <source>
        <dbReference type="SAM" id="MobiDB-lite"/>
    </source>
</evidence>
<evidence type="ECO:0000313" key="5">
    <source>
        <dbReference type="Proteomes" id="UP000233469"/>
    </source>
</evidence>
<accession>A0A2N1M907</accession>
<dbReference type="Proteomes" id="UP000233469">
    <property type="component" value="Unassembled WGS sequence"/>
</dbReference>
<feature type="domain" description="RING-type" evidence="3">
    <location>
        <begin position="63"/>
        <end position="105"/>
    </location>
</feature>
<feature type="compositionally biased region" description="Polar residues" evidence="2">
    <location>
        <begin position="1"/>
        <end position="13"/>
    </location>
</feature>
<dbReference type="EMBL" id="LLXL01003825">
    <property type="protein sequence ID" value="PKK58120.1"/>
    <property type="molecule type" value="Genomic_DNA"/>
</dbReference>
<dbReference type="GO" id="GO:0008270">
    <property type="term" value="F:zinc ion binding"/>
    <property type="evidence" value="ECO:0007669"/>
    <property type="project" value="UniProtKB-KW"/>
</dbReference>
<dbReference type="PROSITE" id="PS50089">
    <property type="entry name" value="ZF_RING_2"/>
    <property type="match status" value="1"/>
</dbReference>
<dbReference type="AlphaFoldDB" id="A0A2N1M907"/>
<reference evidence="4 5" key="2">
    <citation type="submission" date="2017-10" db="EMBL/GenBank/DDBJ databases">
        <title>Extensive intraspecific genome diversity in a model arbuscular mycorrhizal fungus.</title>
        <authorList>
            <person name="Chen E.C.H."/>
            <person name="Morin E."/>
            <person name="Baudet D."/>
            <person name="Noel J."/>
            <person name="Ndikumana S."/>
            <person name="Charron P."/>
            <person name="St-Onge C."/>
            <person name="Giorgi J."/>
            <person name="Grigoriev I.V."/>
            <person name="Roux C."/>
            <person name="Martin F.M."/>
            <person name="Corradi N."/>
        </authorList>
    </citation>
    <scope>NUCLEOTIDE SEQUENCE [LARGE SCALE GENOMIC DNA]</scope>
    <source>
        <strain evidence="4 5">C2</strain>
    </source>
</reference>
<keyword evidence="1" id="KW-0479">Metal-binding</keyword>
<name>A0A2N1M907_9GLOM</name>
<dbReference type="Gene3D" id="3.30.40.10">
    <property type="entry name" value="Zinc/RING finger domain, C3HC4 (zinc finger)"/>
    <property type="match status" value="1"/>
</dbReference>
<evidence type="ECO:0000259" key="3">
    <source>
        <dbReference type="PROSITE" id="PS50089"/>
    </source>
</evidence>
<keyword evidence="1" id="KW-0862">Zinc</keyword>
<comment type="caution">
    <text evidence="4">The sequence shown here is derived from an EMBL/GenBank/DDBJ whole genome shotgun (WGS) entry which is preliminary data.</text>
</comment>
<dbReference type="InterPro" id="IPR001841">
    <property type="entry name" value="Znf_RING"/>
</dbReference>
<proteinExistence type="predicted"/>
<organism evidence="4 5">
    <name type="scientific">Rhizophagus irregularis</name>
    <dbReference type="NCBI Taxonomy" id="588596"/>
    <lineage>
        <taxon>Eukaryota</taxon>
        <taxon>Fungi</taxon>
        <taxon>Fungi incertae sedis</taxon>
        <taxon>Mucoromycota</taxon>
        <taxon>Glomeromycotina</taxon>
        <taxon>Glomeromycetes</taxon>
        <taxon>Glomerales</taxon>
        <taxon>Glomeraceae</taxon>
        <taxon>Rhizophagus</taxon>
    </lineage>
</organism>
<sequence length="116" mass="13037">MLNLEEISTGTLESTKDPESYQVPETQPPHPSLTIHRNLSYSILKYLKDEIVGDKEILELGPCSECTNNILSLPIKALTILSCGHIFHRLCIEKQLLYIKPSICPYPDCGKNVDII</sequence>
<protein>
    <recommendedName>
        <fullName evidence="3">RING-type domain-containing protein</fullName>
    </recommendedName>
</protein>
<evidence type="ECO:0000313" key="4">
    <source>
        <dbReference type="EMBL" id="PKK58120.1"/>
    </source>
</evidence>
<feature type="non-terminal residue" evidence="4">
    <location>
        <position position="116"/>
    </location>
</feature>
<dbReference type="VEuPathDB" id="FungiDB:RhiirFUN_026498"/>
<keyword evidence="1" id="KW-0863">Zinc-finger</keyword>
<reference evidence="4 5" key="1">
    <citation type="submission" date="2016-04" db="EMBL/GenBank/DDBJ databases">
        <title>Genome analyses suggest a sexual origin of heterokaryosis in a supposedly ancient asexual fungus.</title>
        <authorList>
            <person name="Ropars J."/>
            <person name="Sedzielewska K."/>
            <person name="Noel J."/>
            <person name="Charron P."/>
            <person name="Farinelli L."/>
            <person name="Marton T."/>
            <person name="Kruger M."/>
            <person name="Pelin A."/>
            <person name="Brachmann A."/>
            <person name="Corradi N."/>
        </authorList>
    </citation>
    <scope>NUCLEOTIDE SEQUENCE [LARGE SCALE GENOMIC DNA]</scope>
    <source>
        <strain evidence="4 5">C2</strain>
    </source>
</reference>
<evidence type="ECO:0000256" key="1">
    <source>
        <dbReference type="PROSITE-ProRule" id="PRU00175"/>
    </source>
</evidence>
<dbReference type="VEuPathDB" id="FungiDB:RhiirA1_506394"/>
<dbReference type="VEuPathDB" id="FungiDB:FUN_011241"/>
<dbReference type="SUPFAM" id="SSF57850">
    <property type="entry name" value="RING/U-box"/>
    <property type="match status" value="1"/>
</dbReference>
<dbReference type="InterPro" id="IPR013083">
    <property type="entry name" value="Znf_RING/FYVE/PHD"/>
</dbReference>
<gene>
    <name evidence="4" type="ORF">RhiirC2_763589</name>
</gene>